<evidence type="ECO:0000313" key="2">
    <source>
        <dbReference type="EMBL" id="RMC02655.1"/>
    </source>
</evidence>
<organism evidence="2 3">
    <name type="scientific">Hirundo rustica rustica</name>
    <dbReference type="NCBI Taxonomy" id="333673"/>
    <lineage>
        <taxon>Eukaryota</taxon>
        <taxon>Metazoa</taxon>
        <taxon>Chordata</taxon>
        <taxon>Craniata</taxon>
        <taxon>Vertebrata</taxon>
        <taxon>Euteleostomi</taxon>
        <taxon>Archelosauria</taxon>
        <taxon>Archosauria</taxon>
        <taxon>Dinosauria</taxon>
        <taxon>Saurischia</taxon>
        <taxon>Theropoda</taxon>
        <taxon>Coelurosauria</taxon>
        <taxon>Aves</taxon>
        <taxon>Neognathae</taxon>
        <taxon>Neoaves</taxon>
        <taxon>Telluraves</taxon>
        <taxon>Australaves</taxon>
        <taxon>Passeriformes</taxon>
        <taxon>Sylvioidea</taxon>
        <taxon>Hirundinidae</taxon>
        <taxon>Hirundo</taxon>
    </lineage>
</organism>
<dbReference type="EMBL" id="QRBI01000132">
    <property type="protein sequence ID" value="RMC02655.1"/>
    <property type="molecule type" value="Genomic_DNA"/>
</dbReference>
<feature type="compositionally biased region" description="Basic and acidic residues" evidence="1">
    <location>
        <begin position="91"/>
        <end position="109"/>
    </location>
</feature>
<accession>A0A3M0JPJ5</accession>
<dbReference type="AlphaFoldDB" id="A0A3M0JPJ5"/>
<reference evidence="2 3" key="1">
    <citation type="submission" date="2018-07" db="EMBL/GenBank/DDBJ databases">
        <title>A high quality draft genome assembly of the barn swallow (H. rustica rustica).</title>
        <authorList>
            <person name="Formenti G."/>
            <person name="Chiara M."/>
            <person name="Poveda L."/>
            <person name="Francoijs K.-J."/>
            <person name="Bonisoli-Alquati A."/>
            <person name="Canova L."/>
            <person name="Gianfranceschi L."/>
            <person name="Horner D.S."/>
            <person name="Saino N."/>
        </authorList>
    </citation>
    <scope>NUCLEOTIDE SEQUENCE [LARGE SCALE GENOMIC DNA]</scope>
    <source>
        <strain evidence="2">Chelidonia</strain>
        <tissue evidence="2">Blood</tissue>
    </source>
</reference>
<dbReference type="SUPFAM" id="SSF47836">
    <property type="entry name" value="Retroviral matrix proteins"/>
    <property type="match status" value="1"/>
</dbReference>
<dbReference type="STRING" id="333673.A0A3M0JPJ5"/>
<gene>
    <name evidence="2" type="ORF">DUI87_20810</name>
</gene>
<protein>
    <submittedName>
        <fullName evidence="2">Uncharacterized protein</fullName>
    </submittedName>
</protein>
<keyword evidence="3" id="KW-1185">Reference proteome</keyword>
<evidence type="ECO:0000256" key="1">
    <source>
        <dbReference type="SAM" id="MobiDB-lite"/>
    </source>
</evidence>
<feature type="region of interest" description="Disordered" evidence="1">
    <location>
        <begin position="76"/>
        <end position="138"/>
    </location>
</feature>
<evidence type="ECO:0000313" key="3">
    <source>
        <dbReference type="Proteomes" id="UP000269221"/>
    </source>
</evidence>
<dbReference type="InterPro" id="IPR036946">
    <property type="entry name" value="G_retro_matrix_sf"/>
</dbReference>
<proteinExistence type="predicted"/>
<comment type="caution">
    <text evidence="2">The sequence shown here is derived from an EMBL/GenBank/DDBJ whole genome shotgun (WGS) entry which is preliminary data.</text>
</comment>
<dbReference type="Proteomes" id="UP000269221">
    <property type="component" value="Unassembled WGS sequence"/>
</dbReference>
<dbReference type="Gene3D" id="1.10.150.180">
    <property type="entry name" value="Gamma-retroviral matrix domain"/>
    <property type="match status" value="1"/>
</dbReference>
<name>A0A3M0JPJ5_HIRRU</name>
<dbReference type="InterPro" id="IPR010999">
    <property type="entry name" value="Retrovr_matrix"/>
</dbReference>
<sequence length="248" mass="29419">MLTLPEHCENVQTRHGVPALSPASPRYLIILSPKKHKMCRFQPAFHYSYQFIKYTWSKEQFWGLVHGIWPRLKRDRRRDGRSPFGPPGQLAKREQPGTGNEEERRRFKEMGQCTSKKKKTHRENNKVKSIPPGSPLEQLSAKWDSLETTRGLDQVKMVFYCTEDWPKLKLPGEWPWFGTHEEWMCYQSNQYLRTQEDPDVNQLAYAACWQKRAKSRENIKVCKLKEKESVKERKRKKKEKELIKDGTL</sequence>